<gene>
    <name evidence="3" type="ORF">BE221DRAFT_206129</name>
</gene>
<reference evidence="3" key="1">
    <citation type="submission" date="2017-04" db="EMBL/GenBank/DDBJ databases">
        <title>Population genomics of picophytoplankton unveils novel chromosome hypervariability.</title>
        <authorList>
            <consortium name="DOE Joint Genome Institute"/>
            <person name="Blanc-Mathieu R."/>
            <person name="Krasovec M."/>
            <person name="Hebrard M."/>
            <person name="Yau S."/>
            <person name="Desgranges E."/>
            <person name="Martin J."/>
            <person name="Schackwitz W."/>
            <person name="Kuo A."/>
            <person name="Salin G."/>
            <person name="Donnadieu C."/>
            <person name="Desdevises Y."/>
            <person name="Sanchez-Ferandin S."/>
            <person name="Moreau H."/>
            <person name="Rivals E."/>
            <person name="Grigoriev I.V."/>
            <person name="Grimsley N."/>
            <person name="Eyre-Walker A."/>
            <person name="Piganeau G."/>
        </authorList>
    </citation>
    <scope>NUCLEOTIDE SEQUENCE [LARGE SCALE GENOMIC DNA]</scope>
    <source>
        <strain evidence="3">RCC 1115</strain>
    </source>
</reference>
<dbReference type="AlphaFoldDB" id="A0A1Y5I930"/>
<name>A0A1Y5I930_OSTTA</name>
<dbReference type="InterPro" id="IPR040452">
    <property type="entry name" value="SfsA_C"/>
</dbReference>
<dbReference type="Proteomes" id="UP000195557">
    <property type="component" value="Unassembled WGS sequence"/>
</dbReference>
<dbReference type="Pfam" id="PF03749">
    <property type="entry name" value="SfsA"/>
    <property type="match status" value="1"/>
</dbReference>
<evidence type="ECO:0000259" key="2">
    <source>
        <dbReference type="Pfam" id="PF03749"/>
    </source>
</evidence>
<dbReference type="EMBL" id="KZ155785">
    <property type="protein sequence ID" value="OUS46006.1"/>
    <property type="molecule type" value="Genomic_DNA"/>
</dbReference>
<proteinExistence type="predicted"/>
<dbReference type="InterPro" id="IPR005224">
    <property type="entry name" value="SfsA"/>
</dbReference>
<dbReference type="Gene3D" id="3.40.1350.60">
    <property type="match status" value="1"/>
</dbReference>
<dbReference type="PANTHER" id="PTHR30545:SF3">
    <property type="entry name" value="SUGAR FERMENTATION STIMULATION PROTEIN C-TERMINAL DOMAIN-CONTAINING PROTEIN"/>
    <property type="match status" value="1"/>
</dbReference>
<sequence>MLRRFARALGGKTPSSSKRSRASALERDDDGTTTRSVSKASLVELGALERCAVVRRPSARNASPYVADVERGETKTIAIAHAPNLDSGGKFRAGAEVLCSRQPGVDANTLGTRGKPKCELVTRLLRCEERENAALGGVWVSAHPSLVEKIAKGLIEGGALDARLHGSPVERDGVSAQTTMKRRKTESASNNYRPDSVLNHKDGSRTILEVKQVVDTDYSREFVEERARLQAPHPVYSPSGSAPYARAGIFPWGKRGQKGPDGEKVVSARAIEHLRELTELAKDPNVHPVILFICSRADVEGFRPNGAACPSFAKYLELAQHAGVRILVQKVCWGEGEDLGKAFDAGPLPIWPALGEGDEFKCSENR</sequence>
<protein>
    <recommendedName>
        <fullName evidence="2">Sugar fermentation stimulation protein C-terminal domain-containing protein</fullName>
    </recommendedName>
</protein>
<feature type="region of interest" description="Disordered" evidence="1">
    <location>
        <begin position="1"/>
        <end position="36"/>
    </location>
</feature>
<evidence type="ECO:0000313" key="3">
    <source>
        <dbReference type="EMBL" id="OUS46006.1"/>
    </source>
</evidence>
<evidence type="ECO:0000256" key="1">
    <source>
        <dbReference type="SAM" id="MobiDB-lite"/>
    </source>
</evidence>
<dbReference type="eggNOG" id="ENOG502RYUS">
    <property type="taxonomic scope" value="Eukaryota"/>
</dbReference>
<accession>A0A1Y5I930</accession>
<feature type="region of interest" description="Disordered" evidence="1">
    <location>
        <begin position="172"/>
        <end position="200"/>
    </location>
</feature>
<dbReference type="GO" id="GO:0003677">
    <property type="term" value="F:DNA binding"/>
    <property type="evidence" value="ECO:0007669"/>
    <property type="project" value="InterPro"/>
</dbReference>
<dbReference type="PANTHER" id="PTHR30545">
    <property type="entry name" value="SUGAR FERMENTATION STIMULATION PROTEIN A"/>
    <property type="match status" value="1"/>
</dbReference>
<organism evidence="3">
    <name type="scientific">Ostreococcus tauri</name>
    <name type="common">Marine green alga</name>
    <dbReference type="NCBI Taxonomy" id="70448"/>
    <lineage>
        <taxon>Eukaryota</taxon>
        <taxon>Viridiplantae</taxon>
        <taxon>Chlorophyta</taxon>
        <taxon>Mamiellophyceae</taxon>
        <taxon>Mamiellales</taxon>
        <taxon>Bathycoccaceae</taxon>
        <taxon>Ostreococcus</taxon>
    </lineage>
</organism>
<feature type="domain" description="Sugar fermentation stimulation protein C-terminal" evidence="2">
    <location>
        <begin position="266"/>
        <end position="331"/>
    </location>
</feature>